<evidence type="ECO:0000313" key="2">
    <source>
        <dbReference type="Proteomes" id="UP001056778"/>
    </source>
</evidence>
<reference evidence="1" key="1">
    <citation type="submission" date="2022-04" db="EMBL/GenBank/DDBJ databases">
        <title>Chromosome-scale genome assembly of Holotrichia oblita Faldermann.</title>
        <authorList>
            <person name="Rongchong L."/>
        </authorList>
    </citation>
    <scope>NUCLEOTIDE SEQUENCE</scope>
    <source>
        <strain evidence="1">81SQS9</strain>
    </source>
</reference>
<dbReference type="Proteomes" id="UP001056778">
    <property type="component" value="Chromosome 5"/>
</dbReference>
<protein>
    <submittedName>
        <fullName evidence="1">Cyclic nucleotide-gated cation channel subunit a</fullName>
    </submittedName>
</protein>
<evidence type="ECO:0000313" key="1">
    <source>
        <dbReference type="EMBL" id="KAI4461502.1"/>
    </source>
</evidence>
<sequence length="1177" mass="137671">MFKSPDYLRQSSEEVFKLTWKNCRGYDEDIEFLNILSPALQNEILIDVSWPAFQHSKIFRNMDLPFLRHVSKYMKQTFILPNEFLIRKNEWKNKMIYVASGIIQLLSEEDGESPIMLLTSGTCIGESSLFLNYKSINSVRCQTFCELHILEKKDFLNVFRRFPKRYKTLQNVIADRYKYAKTTSALATTIKINVEQSVRQTDIYTIFWIKNTLHRLMSRDAESTYRHEFQNIYLLNEVNEDKINKLLFTAIYLDMLVITERIQSDVDTIFPSSKLFTLAHIPIILVLANICGTYIIFKDCTFAPDKQDMELIELACSNESLLLHSDIEKPIDKWRASFFGLYISTSVMMICGFQGYSIKSDLTLYVLSALSIFGFYVIIIISGYVHTFFTFRPAYLLETQFLIKHLKKFLDISHVSNELKTYAINSYELKWKKMKGQSIYLLMEPFSTALQTDVLYDYYGADMYEVSPFKSKTKSFYRNLLLNMKHDIIIKGGYLSTINDVEAKTYFVLKGFADILLPDGTKMITIYPGSIFGNLESLRRVRTRFSVVAMTHVQILSISGPEFQKVLDMHQPIKEEFCELRRTYLTYIPTIVNQADMARFLSSQASEYQNVYFLRSFHPLGKAIRIWKHLILIYPCYIGVLLDLYQLGIYEFNTITLAIQFSCDVVYLADFLLKDRIAYEDESGNMITDLQLIKQYNRKDKLKLWITLIGLIPLDVVVYLMPLETHLRNSLFSLFRLNRLFRLSYIIDYLTKKKKKLDVNAYIIRMTFIVFWTSLTLIGLASIFGFVSCNHRGANIHPYIPTCREIEQLTPLERFRLFTMYLYIVSSCFTLTSQQNYYPQGTLHIVIFIALFLIGQTLNIICVCQVFSVCYNMNIQKNRFKSIAERIFYYLETENVSASLMQRVKEYIQVAWSQQEGQIYSELLDAMPPYLQDAILNNAYHHILAYHPIFEHCHSDCLRQITQNLRSRTYFSGDYIQFKGSIDESMYFILNGEIGVLHDESTHKDDYVCNKMVKASDTGGVMPMDLVGRLGRERERLTTMTDAERTFRKEYLKAQELPANEPRFVPELYRETYNPIRRAYRFPLDAFGKVIEPVVGQQQAKNIRYFTGKLLMFVAFSYACTYYFKYNENTWLAKMGWRRVEGRVAVVEGDPQYPKPSERLHGADYASKDFNNLKLNL</sequence>
<organism evidence="1 2">
    <name type="scientific">Holotrichia oblita</name>
    <name type="common">Chafer beetle</name>
    <dbReference type="NCBI Taxonomy" id="644536"/>
    <lineage>
        <taxon>Eukaryota</taxon>
        <taxon>Metazoa</taxon>
        <taxon>Ecdysozoa</taxon>
        <taxon>Arthropoda</taxon>
        <taxon>Hexapoda</taxon>
        <taxon>Insecta</taxon>
        <taxon>Pterygota</taxon>
        <taxon>Neoptera</taxon>
        <taxon>Endopterygota</taxon>
        <taxon>Coleoptera</taxon>
        <taxon>Polyphaga</taxon>
        <taxon>Scarabaeiformia</taxon>
        <taxon>Scarabaeidae</taxon>
        <taxon>Melolonthinae</taxon>
        <taxon>Holotrichia</taxon>
    </lineage>
</organism>
<name>A0ACB9T3W2_HOLOL</name>
<gene>
    <name evidence="1" type="ORF">MML48_5g00008277</name>
</gene>
<dbReference type="EMBL" id="CM043019">
    <property type="protein sequence ID" value="KAI4461502.1"/>
    <property type="molecule type" value="Genomic_DNA"/>
</dbReference>
<keyword evidence="2" id="KW-1185">Reference proteome</keyword>
<accession>A0ACB9T3W2</accession>
<proteinExistence type="predicted"/>
<comment type="caution">
    <text evidence="1">The sequence shown here is derived from an EMBL/GenBank/DDBJ whole genome shotgun (WGS) entry which is preliminary data.</text>
</comment>